<dbReference type="Proteomes" id="UP000533637">
    <property type="component" value="Unassembled WGS sequence"/>
</dbReference>
<evidence type="ECO:0000313" key="2">
    <source>
        <dbReference type="Proteomes" id="UP000533637"/>
    </source>
</evidence>
<organism evidence="1 2">
    <name type="scientific">Parabacteroides faecis</name>
    <dbReference type="NCBI Taxonomy" id="1217282"/>
    <lineage>
        <taxon>Bacteria</taxon>
        <taxon>Pseudomonadati</taxon>
        <taxon>Bacteroidota</taxon>
        <taxon>Bacteroidia</taxon>
        <taxon>Bacteroidales</taxon>
        <taxon>Tannerellaceae</taxon>
        <taxon>Parabacteroides</taxon>
    </lineage>
</organism>
<comment type="caution">
    <text evidence="1">The sequence shown here is derived from an EMBL/GenBank/DDBJ whole genome shotgun (WGS) entry which is preliminary data.</text>
</comment>
<sequence>MEKKNMIVYNTTFNIENDILTECIEYLKKSYIPRASASGFLRTPYLRRILQDESEDASSYSVQFHVKNPETLEYWMQSEGRALQEELITRFGTKIVGFSTLLEEIDWEND</sequence>
<dbReference type="InterPro" id="IPR025563">
    <property type="entry name" value="DUF4286"/>
</dbReference>
<evidence type="ECO:0000313" key="1">
    <source>
        <dbReference type="EMBL" id="MBB4620938.1"/>
    </source>
</evidence>
<name>A0ABR6KJE4_9BACT</name>
<protein>
    <recommendedName>
        <fullName evidence="3">DUF4286 family protein</fullName>
    </recommendedName>
</protein>
<dbReference type="EMBL" id="JACHOC010000001">
    <property type="protein sequence ID" value="MBB4620938.1"/>
    <property type="molecule type" value="Genomic_DNA"/>
</dbReference>
<reference evidence="1 2" key="1">
    <citation type="submission" date="2020-08" db="EMBL/GenBank/DDBJ databases">
        <title>Genomic Encyclopedia of Type Strains, Phase IV (KMG-IV): sequencing the most valuable type-strain genomes for metagenomic binning, comparative biology and taxonomic classification.</title>
        <authorList>
            <person name="Goeker M."/>
        </authorList>
    </citation>
    <scope>NUCLEOTIDE SEQUENCE [LARGE SCALE GENOMIC DNA]</scope>
    <source>
        <strain evidence="1 2">DSM 102983</strain>
    </source>
</reference>
<gene>
    <name evidence="1" type="ORF">GGQ57_000812</name>
</gene>
<keyword evidence="2" id="KW-1185">Reference proteome</keyword>
<proteinExistence type="predicted"/>
<evidence type="ECO:0008006" key="3">
    <source>
        <dbReference type="Google" id="ProtNLM"/>
    </source>
</evidence>
<accession>A0ABR6KJE4</accession>
<dbReference type="Pfam" id="PF14114">
    <property type="entry name" value="DUF4286"/>
    <property type="match status" value="1"/>
</dbReference>